<sequence length="129" mass="14827">MARGRLPVPEKPVPEISMSVCPCDTSVCRIRTPWTAAGKQRYTLHWHPIAQRLQFKTLTMTYKAIHNMSPPYICDLVSRYLPTRNLRSYQDLLLYSPLISSSHNRIQDFSRASPYSGTLYPNTSDSRLP</sequence>
<gene>
    <name evidence="1" type="ORF">RIMI_LOCUS13149451</name>
</gene>
<proteinExistence type="predicted"/>
<dbReference type="Proteomes" id="UP001176940">
    <property type="component" value="Unassembled WGS sequence"/>
</dbReference>
<evidence type="ECO:0000313" key="2">
    <source>
        <dbReference type="Proteomes" id="UP001176940"/>
    </source>
</evidence>
<dbReference type="EMBL" id="CAUEEQ010032137">
    <property type="protein sequence ID" value="CAJ0950736.1"/>
    <property type="molecule type" value="Genomic_DNA"/>
</dbReference>
<name>A0ABN9M0K6_9NEOB</name>
<comment type="caution">
    <text evidence="1">The sequence shown here is derived from an EMBL/GenBank/DDBJ whole genome shotgun (WGS) entry which is preliminary data.</text>
</comment>
<evidence type="ECO:0000313" key="1">
    <source>
        <dbReference type="EMBL" id="CAJ0950736.1"/>
    </source>
</evidence>
<reference evidence="1" key="1">
    <citation type="submission" date="2023-07" db="EMBL/GenBank/DDBJ databases">
        <authorList>
            <person name="Stuckert A."/>
        </authorList>
    </citation>
    <scope>NUCLEOTIDE SEQUENCE</scope>
</reference>
<keyword evidence="2" id="KW-1185">Reference proteome</keyword>
<organism evidence="1 2">
    <name type="scientific">Ranitomeya imitator</name>
    <name type="common">mimic poison frog</name>
    <dbReference type="NCBI Taxonomy" id="111125"/>
    <lineage>
        <taxon>Eukaryota</taxon>
        <taxon>Metazoa</taxon>
        <taxon>Chordata</taxon>
        <taxon>Craniata</taxon>
        <taxon>Vertebrata</taxon>
        <taxon>Euteleostomi</taxon>
        <taxon>Amphibia</taxon>
        <taxon>Batrachia</taxon>
        <taxon>Anura</taxon>
        <taxon>Neobatrachia</taxon>
        <taxon>Hyloidea</taxon>
        <taxon>Dendrobatidae</taxon>
        <taxon>Dendrobatinae</taxon>
        <taxon>Ranitomeya</taxon>
    </lineage>
</organism>
<accession>A0ABN9M0K6</accession>
<protein>
    <submittedName>
        <fullName evidence="1">Uncharacterized protein</fullName>
    </submittedName>
</protein>